<proteinExistence type="predicted"/>
<evidence type="ECO:0000313" key="2">
    <source>
        <dbReference type="Proteomes" id="UP000314294"/>
    </source>
</evidence>
<dbReference type="AlphaFoldDB" id="A0A4Z2I761"/>
<dbReference type="Proteomes" id="UP000314294">
    <property type="component" value="Unassembled WGS sequence"/>
</dbReference>
<sequence>MTEIRATVLAHGPLSSKPQKSKASFWALWEDGLVENWEKNKAHPDPCDPAVGYHQRETTLTTGTIDLAVSDASCLVGRPPAVALL</sequence>
<gene>
    <name evidence="1" type="ORF">EYF80_016458</name>
</gene>
<protein>
    <submittedName>
        <fullName evidence="1">Uncharacterized protein</fullName>
    </submittedName>
</protein>
<keyword evidence="2" id="KW-1185">Reference proteome</keyword>
<name>A0A4Z2I761_9TELE</name>
<reference evidence="1 2" key="1">
    <citation type="submission" date="2019-03" db="EMBL/GenBank/DDBJ databases">
        <title>First draft genome of Liparis tanakae, snailfish: a comprehensive survey of snailfish specific genes.</title>
        <authorList>
            <person name="Kim W."/>
            <person name="Song I."/>
            <person name="Jeong J.-H."/>
            <person name="Kim D."/>
            <person name="Kim S."/>
            <person name="Ryu S."/>
            <person name="Song J.Y."/>
            <person name="Lee S.K."/>
        </authorList>
    </citation>
    <scope>NUCLEOTIDE SEQUENCE [LARGE SCALE GENOMIC DNA]</scope>
    <source>
        <tissue evidence="1">Muscle</tissue>
    </source>
</reference>
<comment type="caution">
    <text evidence="1">The sequence shown here is derived from an EMBL/GenBank/DDBJ whole genome shotgun (WGS) entry which is preliminary data.</text>
</comment>
<evidence type="ECO:0000313" key="1">
    <source>
        <dbReference type="EMBL" id="TNN73295.1"/>
    </source>
</evidence>
<accession>A0A4Z2I761</accession>
<organism evidence="1 2">
    <name type="scientific">Liparis tanakae</name>
    <name type="common">Tanaka's snailfish</name>
    <dbReference type="NCBI Taxonomy" id="230148"/>
    <lineage>
        <taxon>Eukaryota</taxon>
        <taxon>Metazoa</taxon>
        <taxon>Chordata</taxon>
        <taxon>Craniata</taxon>
        <taxon>Vertebrata</taxon>
        <taxon>Euteleostomi</taxon>
        <taxon>Actinopterygii</taxon>
        <taxon>Neopterygii</taxon>
        <taxon>Teleostei</taxon>
        <taxon>Neoteleostei</taxon>
        <taxon>Acanthomorphata</taxon>
        <taxon>Eupercaria</taxon>
        <taxon>Perciformes</taxon>
        <taxon>Cottioidei</taxon>
        <taxon>Cottales</taxon>
        <taxon>Liparidae</taxon>
        <taxon>Liparis</taxon>
    </lineage>
</organism>
<dbReference type="EMBL" id="SRLO01000126">
    <property type="protein sequence ID" value="TNN73295.1"/>
    <property type="molecule type" value="Genomic_DNA"/>
</dbReference>